<feature type="compositionally biased region" description="Low complexity" evidence="1">
    <location>
        <begin position="51"/>
        <end position="88"/>
    </location>
</feature>
<organism evidence="2">
    <name type="scientific">Zea mays</name>
    <name type="common">Maize</name>
    <dbReference type="NCBI Taxonomy" id="4577"/>
    <lineage>
        <taxon>Eukaryota</taxon>
        <taxon>Viridiplantae</taxon>
        <taxon>Streptophyta</taxon>
        <taxon>Embryophyta</taxon>
        <taxon>Tracheophyta</taxon>
        <taxon>Spermatophyta</taxon>
        <taxon>Magnoliopsida</taxon>
        <taxon>Liliopsida</taxon>
        <taxon>Poales</taxon>
        <taxon>Poaceae</taxon>
        <taxon>PACMAD clade</taxon>
        <taxon>Panicoideae</taxon>
        <taxon>Andropogonodae</taxon>
        <taxon>Andropogoneae</taxon>
        <taxon>Tripsacinae</taxon>
        <taxon>Zea</taxon>
    </lineage>
</organism>
<evidence type="ECO:0000256" key="1">
    <source>
        <dbReference type="SAM" id="MobiDB-lite"/>
    </source>
</evidence>
<sequence>MVPSRASPSKRRHPGATSAPRTARSSPMRRRGRSRLARAALHLPRQGDPHGAAGRAARSPSRSRWASASSWSSPTWRGSTRRCSSSRCPRARLDRASRLLRQLIAPPRVHVRGGWQRAVHRQRPRHGARGRGRRGGVQRAAWSGAVPADVLGDGGQWRRRLELVGTDHRR</sequence>
<dbReference type="KEGG" id="zma:100274143"/>
<name>B4FZ99_MAIZE</name>
<protein>
    <submittedName>
        <fullName evidence="2">Uncharacterized protein</fullName>
    </submittedName>
</protein>
<proteinExistence type="evidence at transcript level"/>
<dbReference type="RefSeq" id="NP_001141993.1">
    <property type="nucleotide sequence ID" value="NM_001148521.1"/>
</dbReference>
<accession>B4FZ99</accession>
<evidence type="ECO:0000313" key="2">
    <source>
        <dbReference type="EMBL" id="ACF87442.1"/>
    </source>
</evidence>
<reference evidence="2" key="1">
    <citation type="journal article" date="2009" name="PLoS Genet.">
        <title>Sequencing, mapping, and analysis of 27,455 maize full-length cDNAs.</title>
        <authorList>
            <person name="Soderlund C."/>
            <person name="Descour A."/>
            <person name="Kudrna D."/>
            <person name="Bomhoff M."/>
            <person name="Boyd L."/>
            <person name="Currie J."/>
            <person name="Angelova A."/>
            <person name="Collura K."/>
            <person name="Wissotski M."/>
            <person name="Ashley E."/>
            <person name="Morrow D."/>
            <person name="Fernandes J."/>
            <person name="Walbot V."/>
            <person name="Yu Y."/>
        </authorList>
    </citation>
    <scope>NUCLEOTIDE SEQUENCE</scope>
    <source>
        <strain evidence="2">B73</strain>
    </source>
</reference>
<dbReference type="AlphaFoldDB" id="B4FZ99"/>
<feature type="compositionally biased region" description="Basic residues" evidence="1">
    <location>
        <begin position="27"/>
        <end position="36"/>
    </location>
</feature>
<dbReference type="EMBL" id="BT042437">
    <property type="protein sequence ID" value="ACF87442.1"/>
    <property type="molecule type" value="mRNA"/>
</dbReference>
<dbReference type="GeneID" id="100274143"/>
<feature type="region of interest" description="Disordered" evidence="1">
    <location>
        <begin position="1"/>
        <end position="89"/>
    </location>
</feature>